<dbReference type="InterPro" id="IPR057626">
    <property type="entry name" value="S-S_Temptin"/>
</dbReference>
<reference evidence="4" key="1">
    <citation type="journal article" date="2012" name="Nature">
        <title>The oyster genome reveals stress adaptation and complexity of shell formation.</title>
        <authorList>
            <person name="Zhang G."/>
            <person name="Fang X."/>
            <person name="Guo X."/>
            <person name="Li L."/>
            <person name="Luo R."/>
            <person name="Xu F."/>
            <person name="Yang P."/>
            <person name="Zhang L."/>
            <person name="Wang X."/>
            <person name="Qi H."/>
            <person name="Xiong Z."/>
            <person name="Que H."/>
            <person name="Xie Y."/>
            <person name="Holland P.W."/>
            <person name="Paps J."/>
            <person name="Zhu Y."/>
            <person name="Wu F."/>
            <person name="Chen Y."/>
            <person name="Wang J."/>
            <person name="Peng C."/>
            <person name="Meng J."/>
            <person name="Yang L."/>
            <person name="Liu J."/>
            <person name="Wen B."/>
            <person name="Zhang N."/>
            <person name="Huang Z."/>
            <person name="Zhu Q."/>
            <person name="Feng Y."/>
            <person name="Mount A."/>
            <person name="Hedgecock D."/>
            <person name="Xu Z."/>
            <person name="Liu Y."/>
            <person name="Domazet-Loso T."/>
            <person name="Du Y."/>
            <person name="Sun X."/>
            <person name="Zhang S."/>
            <person name="Liu B."/>
            <person name="Cheng P."/>
            <person name="Jiang X."/>
            <person name="Li J."/>
            <person name="Fan D."/>
            <person name="Wang W."/>
            <person name="Fu W."/>
            <person name="Wang T."/>
            <person name="Wang B."/>
            <person name="Zhang J."/>
            <person name="Peng Z."/>
            <person name="Li Y."/>
            <person name="Li N."/>
            <person name="Wang J."/>
            <person name="Chen M."/>
            <person name="He Y."/>
            <person name="Tan F."/>
            <person name="Song X."/>
            <person name="Zheng Q."/>
            <person name="Huang R."/>
            <person name="Yang H."/>
            <person name="Du X."/>
            <person name="Chen L."/>
            <person name="Yang M."/>
            <person name="Gaffney P.M."/>
            <person name="Wang S."/>
            <person name="Luo L."/>
            <person name="She Z."/>
            <person name="Ming Y."/>
            <person name="Huang W."/>
            <person name="Zhang S."/>
            <person name="Huang B."/>
            <person name="Zhang Y."/>
            <person name="Qu T."/>
            <person name="Ni P."/>
            <person name="Miao G."/>
            <person name="Wang J."/>
            <person name="Wang Q."/>
            <person name="Steinberg C.E."/>
            <person name="Wang H."/>
            <person name="Li N."/>
            <person name="Qian L."/>
            <person name="Zhang G."/>
            <person name="Li Y."/>
            <person name="Yang H."/>
            <person name="Liu X."/>
            <person name="Wang J."/>
            <person name="Yin Y."/>
            <person name="Wang J."/>
        </authorList>
    </citation>
    <scope>NUCLEOTIDE SEQUENCE [LARGE SCALE GENOMIC DNA]</scope>
    <source>
        <strain evidence="4">05x7-T-G4-1.051#20</strain>
    </source>
</reference>
<accession>K1QZY0</accession>
<feature type="domain" description="Copper type II ascorbate-dependent monooxygenase C-terminal" evidence="2">
    <location>
        <begin position="290"/>
        <end position="432"/>
    </location>
</feature>
<dbReference type="InParanoid" id="K1QZY0"/>
<dbReference type="SUPFAM" id="SSF49742">
    <property type="entry name" value="PHM/PNGase F"/>
    <property type="match status" value="2"/>
</dbReference>
<dbReference type="InterPro" id="IPR014784">
    <property type="entry name" value="Cu2_ascorb_mOase-like_C"/>
</dbReference>
<dbReference type="AlphaFoldDB" id="K1QZY0"/>
<evidence type="ECO:0000259" key="1">
    <source>
        <dbReference type="Pfam" id="PF01082"/>
    </source>
</evidence>
<sequence>MEMRTSVICFLVFLSTVNGFSFFAEKIPNGEFVPHPCKPNFLWKGVGHKNKDGGGERNQFGRDFLKSGKIWSESLCRMDSDGDGKSNGEELGDPNCVWREGDIPQFMTGITHPGVCDPMNATICLEKNTWVDCSLESFQCQALRDDPDIKNMTLTFPKTPVPVEETNYYCMAFEFPQDGDYHMIATEPIIDNIHVMHHILLFGCTKKPPISTTEPQHCGMGLGDCLDIIGGWTVGATGECLHKDIGFRLGQHGYSYGILQFHWNNPLKRSGYVDGSGLMIHYTPNKRIADAGVLVIGQNFFEIPPQQEEVHVTGRCNNLALNGPINITRAINHMHYLGRKMTIEHFRGEDETEYITNEPDYSYDSPKLYSFSNPIVFKPGDTLKTTCVFKSTGKKKTVFYGDGTNDEMCLGFLTYYPKQNIQSPFCVSFKDIDQMQLFTSEEYKSCRHWDFLLSLTEEMRHLKNQVIENCQPLRGCLSECQSTVKLVKRHPCITEDVGSWIKNAALFSLDQRVNRTEMETFYLGLSSCDVWFESHKNDDNSSNNGSQLTLSLFLYFFYTMYFFVTIMF</sequence>
<dbReference type="PANTHER" id="PTHR10157">
    <property type="entry name" value="DOPAMINE BETA HYDROXYLASE RELATED"/>
    <property type="match status" value="1"/>
</dbReference>
<dbReference type="EMBL" id="JH816980">
    <property type="protein sequence ID" value="EKC42607.1"/>
    <property type="molecule type" value="Genomic_DNA"/>
</dbReference>
<keyword evidence="4" id="KW-0503">Monooxygenase</keyword>
<dbReference type="GO" id="GO:0004500">
    <property type="term" value="F:dopamine beta-monooxygenase activity"/>
    <property type="evidence" value="ECO:0007669"/>
    <property type="project" value="InterPro"/>
</dbReference>
<dbReference type="Gene3D" id="2.60.120.230">
    <property type="match status" value="1"/>
</dbReference>
<dbReference type="Pfam" id="PF01082">
    <property type="entry name" value="Cu2_monooxygen"/>
    <property type="match status" value="1"/>
</dbReference>
<dbReference type="InterPro" id="IPR036939">
    <property type="entry name" value="Cu2_ascorb_mOase_N_sf"/>
</dbReference>
<dbReference type="HOGENOM" id="CLU_021997_0_0_1"/>
<gene>
    <name evidence="4" type="ORF">CGI_10026674</name>
</gene>
<feature type="domain" description="Temptin Cys/Cys disulfide" evidence="3">
    <location>
        <begin position="18"/>
        <end position="115"/>
    </location>
</feature>
<keyword evidence="4" id="KW-0560">Oxidoreductase</keyword>
<dbReference type="Gene3D" id="2.60.120.310">
    <property type="entry name" value="Copper type II, ascorbate-dependent monooxygenase, N-terminal domain"/>
    <property type="match status" value="1"/>
</dbReference>
<dbReference type="GO" id="GO:0005507">
    <property type="term" value="F:copper ion binding"/>
    <property type="evidence" value="ECO:0007669"/>
    <property type="project" value="InterPro"/>
</dbReference>
<evidence type="ECO:0000259" key="3">
    <source>
        <dbReference type="Pfam" id="PF24784"/>
    </source>
</evidence>
<dbReference type="InterPro" id="IPR000945">
    <property type="entry name" value="DBH-like"/>
</dbReference>
<dbReference type="InterPro" id="IPR024548">
    <property type="entry name" value="Cu2_monoox_C"/>
</dbReference>
<protein>
    <submittedName>
        <fullName evidence="4">DBH-like monooxygenase protein 1</fullName>
    </submittedName>
</protein>
<dbReference type="PANTHER" id="PTHR10157:SF23">
    <property type="entry name" value="MOXD1 HOMOLOG 1"/>
    <property type="match status" value="1"/>
</dbReference>
<organism evidence="4">
    <name type="scientific">Magallana gigas</name>
    <name type="common">Pacific oyster</name>
    <name type="synonym">Crassostrea gigas</name>
    <dbReference type="NCBI Taxonomy" id="29159"/>
    <lineage>
        <taxon>Eukaryota</taxon>
        <taxon>Metazoa</taxon>
        <taxon>Spiralia</taxon>
        <taxon>Lophotrochozoa</taxon>
        <taxon>Mollusca</taxon>
        <taxon>Bivalvia</taxon>
        <taxon>Autobranchia</taxon>
        <taxon>Pteriomorphia</taxon>
        <taxon>Ostreida</taxon>
        <taxon>Ostreoidea</taxon>
        <taxon>Ostreidae</taxon>
        <taxon>Magallana</taxon>
    </lineage>
</organism>
<dbReference type="InterPro" id="IPR008977">
    <property type="entry name" value="PHM/PNGase_F_dom_sf"/>
</dbReference>
<evidence type="ECO:0000259" key="2">
    <source>
        <dbReference type="Pfam" id="PF03712"/>
    </source>
</evidence>
<dbReference type="Pfam" id="PF24784">
    <property type="entry name" value="Temptin_C"/>
    <property type="match status" value="1"/>
</dbReference>
<dbReference type="InterPro" id="IPR000323">
    <property type="entry name" value="Cu2_ascorb_mOase_N"/>
</dbReference>
<dbReference type="Pfam" id="PF03712">
    <property type="entry name" value="Cu2_monoox_C"/>
    <property type="match status" value="1"/>
</dbReference>
<name>K1QZY0_MAGGI</name>
<feature type="domain" description="Copper type II ascorbate-dependent monooxygenase N-terminal" evidence="1">
    <location>
        <begin position="153"/>
        <end position="269"/>
    </location>
</feature>
<evidence type="ECO:0000313" key="4">
    <source>
        <dbReference type="EMBL" id="EKC42607.1"/>
    </source>
</evidence>
<proteinExistence type="predicted"/>